<evidence type="ECO:0000256" key="2">
    <source>
        <dbReference type="ARBA" id="ARBA00022598"/>
    </source>
</evidence>
<dbReference type="Proteomes" id="UP000315471">
    <property type="component" value="Unassembled WGS sequence"/>
</dbReference>
<evidence type="ECO:0000256" key="1">
    <source>
        <dbReference type="ARBA" id="ARBA00006432"/>
    </source>
</evidence>
<feature type="domain" description="AMP-dependent synthetase/ligase" evidence="4">
    <location>
        <begin position="139"/>
        <end position="292"/>
    </location>
</feature>
<dbReference type="RefSeq" id="WP_146600130.1">
    <property type="nucleotide sequence ID" value="NZ_SJPY01000004.1"/>
</dbReference>
<sequence length="467" mass="51509">MSLQENLKRLEPTRVLWRQPIAGSTSSGDLTEWLRSSHNFFREFDNHRVALIADHDVDLAKLMVALDGRCEQILILPSTSDSSLIASMVAKARSDVVIAAGNPLPLQTIGVRVVSADEAIQTSIANGSQYDLPLRPSRWLLPTSGTTGTPKLIPHSFRSLTRSTKMDVRVGAKYAWGSLYNLRSFAGLQVFLQSWMAGSSYLFCDHHETWQQRIVQIGQLGCNALSATPTMWRMLLMSTDIRKLPLQQITLGGEIADQSILDSLRDLFPKAKMVHVYASTETGVGFVVRDGRAGFPASFIDPSPGRVPIQVDDDGHLLVGTGQEADRWIDSGDLVERVGDRYLFRGRANGVINVGGRKVHPSHVENILQCYPGVEIARAYAHKNPFTGSLVAAEVVVQDGIQVDLQAKLIAHCRERLEPYQVPVKIDVVHSIPLSSSGKLRRDARQSKFPGPLRIANKQVTSQRPVS</sequence>
<feature type="compositionally biased region" description="Polar residues" evidence="3">
    <location>
        <begin position="458"/>
        <end position="467"/>
    </location>
</feature>
<keyword evidence="2 6" id="KW-0436">Ligase</keyword>
<dbReference type="EC" id="6.2.1.26" evidence="6"/>
<protein>
    <submittedName>
        <fullName evidence="6">2-succinylbenzoate--CoA ligase</fullName>
        <ecNumber evidence="6">6.2.1.26</ecNumber>
    </submittedName>
</protein>
<dbReference type="InterPro" id="IPR025110">
    <property type="entry name" value="AMP-bd_C"/>
</dbReference>
<organism evidence="6 7">
    <name type="scientific">Novipirellula aureliae</name>
    <dbReference type="NCBI Taxonomy" id="2527966"/>
    <lineage>
        <taxon>Bacteria</taxon>
        <taxon>Pseudomonadati</taxon>
        <taxon>Planctomycetota</taxon>
        <taxon>Planctomycetia</taxon>
        <taxon>Pirellulales</taxon>
        <taxon>Pirellulaceae</taxon>
        <taxon>Novipirellula</taxon>
    </lineage>
</organism>
<dbReference type="InterPro" id="IPR045851">
    <property type="entry name" value="AMP-bd_C_sf"/>
</dbReference>
<dbReference type="InterPro" id="IPR000873">
    <property type="entry name" value="AMP-dep_synth/lig_dom"/>
</dbReference>
<evidence type="ECO:0000256" key="3">
    <source>
        <dbReference type="SAM" id="MobiDB-lite"/>
    </source>
</evidence>
<feature type="domain" description="AMP-binding enzyme C-terminal" evidence="5">
    <location>
        <begin position="364"/>
        <end position="439"/>
    </location>
</feature>
<comment type="caution">
    <text evidence="6">The sequence shown here is derived from an EMBL/GenBank/DDBJ whole genome shotgun (WGS) entry which is preliminary data.</text>
</comment>
<dbReference type="PROSITE" id="PS00455">
    <property type="entry name" value="AMP_BINDING"/>
    <property type="match status" value="1"/>
</dbReference>
<dbReference type="Gene3D" id="3.30.300.30">
    <property type="match status" value="1"/>
</dbReference>
<dbReference type="PANTHER" id="PTHR43201:SF5">
    <property type="entry name" value="MEDIUM-CHAIN ACYL-COA LIGASE ACSF2, MITOCHONDRIAL"/>
    <property type="match status" value="1"/>
</dbReference>
<dbReference type="AlphaFoldDB" id="A0A5C6DXA2"/>
<comment type="similarity">
    <text evidence="1">Belongs to the ATP-dependent AMP-binding enzyme family.</text>
</comment>
<dbReference type="Gene3D" id="3.40.50.12780">
    <property type="entry name" value="N-terminal domain of ligase-like"/>
    <property type="match status" value="1"/>
</dbReference>
<dbReference type="GO" id="GO:0008756">
    <property type="term" value="F:o-succinylbenzoate-CoA ligase activity"/>
    <property type="evidence" value="ECO:0007669"/>
    <property type="project" value="UniProtKB-EC"/>
</dbReference>
<evidence type="ECO:0000313" key="7">
    <source>
        <dbReference type="Proteomes" id="UP000315471"/>
    </source>
</evidence>
<dbReference type="InterPro" id="IPR020845">
    <property type="entry name" value="AMP-binding_CS"/>
</dbReference>
<dbReference type="CDD" id="cd04433">
    <property type="entry name" value="AFD_class_I"/>
    <property type="match status" value="1"/>
</dbReference>
<dbReference type="GO" id="GO:0031956">
    <property type="term" value="F:medium-chain fatty acid-CoA ligase activity"/>
    <property type="evidence" value="ECO:0007669"/>
    <property type="project" value="TreeGrafter"/>
</dbReference>
<gene>
    <name evidence="6" type="primary">menE</name>
    <name evidence="6" type="ORF">Q31b_27270</name>
</gene>
<dbReference type="PANTHER" id="PTHR43201">
    <property type="entry name" value="ACYL-COA SYNTHETASE"/>
    <property type="match status" value="1"/>
</dbReference>
<keyword evidence="7" id="KW-1185">Reference proteome</keyword>
<dbReference type="InterPro" id="IPR042099">
    <property type="entry name" value="ANL_N_sf"/>
</dbReference>
<dbReference type="OrthoDB" id="7055148at2"/>
<feature type="region of interest" description="Disordered" evidence="3">
    <location>
        <begin position="440"/>
        <end position="467"/>
    </location>
</feature>
<dbReference type="Pfam" id="PF00501">
    <property type="entry name" value="AMP-binding"/>
    <property type="match status" value="1"/>
</dbReference>
<dbReference type="Pfam" id="PF13193">
    <property type="entry name" value="AMP-binding_C"/>
    <property type="match status" value="1"/>
</dbReference>
<accession>A0A5C6DXA2</accession>
<evidence type="ECO:0000259" key="5">
    <source>
        <dbReference type="Pfam" id="PF13193"/>
    </source>
</evidence>
<dbReference type="SUPFAM" id="SSF56801">
    <property type="entry name" value="Acetyl-CoA synthetase-like"/>
    <property type="match status" value="1"/>
</dbReference>
<dbReference type="EMBL" id="SJPY01000004">
    <property type="protein sequence ID" value="TWU41288.1"/>
    <property type="molecule type" value="Genomic_DNA"/>
</dbReference>
<reference evidence="6 7" key="1">
    <citation type="submission" date="2019-02" db="EMBL/GenBank/DDBJ databases">
        <title>Deep-cultivation of Planctomycetes and their phenomic and genomic characterization uncovers novel biology.</title>
        <authorList>
            <person name="Wiegand S."/>
            <person name="Jogler M."/>
            <person name="Boedeker C."/>
            <person name="Pinto D."/>
            <person name="Vollmers J."/>
            <person name="Rivas-Marin E."/>
            <person name="Kohn T."/>
            <person name="Peeters S.H."/>
            <person name="Heuer A."/>
            <person name="Rast P."/>
            <person name="Oberbeckmann S."/>
            <person name="Bunk B."/>
            <person name="Jeske O."/>
            <person name="Meyerdierks A."/>
            <person name="Storesund J.E."/>
            <person name="Kallscheuer N."/>
            <person name="Luecker S."/>
            <person name="Lage O.M."/>
            <person name="Pohl T."/>
            <person name="Merkel B.J."/>
            <person name="Hornburger P."/>
            <person name="Mueller R.-W."/>
            <person name="Bruemmer F."/>
            <person name="Labrenz M."/>
            <person name="Spormann A.M."/>
            <person name="Op Den Camp H."/>
            <person name="Overmann J."/>
            <person name="Amann R."/>
            <person name="Jetten M.S.M."/>
            <person name="Mascher T."/>
            <person name="Medema M.H."/>
            <person name="Devos D.P."/>
            <person name="Kaster A.-K."/>
            <person name="Ovreas L."/>
            <person name="Rohde M."/>
            <person name="Galperin M.Y."/>
            <person name="Jogler C."/>
        </authorList>
    </citation>
    <scope>NUCLEOTIDE SEQUENCE [LARGE SCALE GENOMIC DNA]</scope>
    <source>
        <strain evidence="6 7">Q31b</strain>
    </source>
</reference>
<evidence type="ECO:0000313" key="6">
    <source>
        <dbReference type="EMBL" id="TWU41288.1"/>
    </source>
</evidence>
<evidence type="ECO:0000259" key="4">
    <source>
        <dbReference type="Pfam" id="PF00501"/>
    </source>
</evidence>
<name>A0A5C6DXA2_9BACT</name>
<dbReference type="GO" id="GO:0006631">
    <property type="term" value="P:fatty acid metabolic process"/>
    <property type="evidence" value="ECO:0007669"/>
    <property type="project" value="TreeGrafter"/>
</dbReference>
<proteinExistence type="inferred from homology"/>